<feature type="domain" description="Glycosyl transferase family 1" evidence="2">
    <location>
        <begin position="286"/>
        <end position="453"/>
    </location>
</feature>
<evidence type="ECO:0008006" key="5">
    <source>
        <dbReference type="Google" id="ProtNLM"/>
    </source>
</evidence>
<reference evidence="4" key="1">
    <citation type="submission" date="2018-06" db="EMBL/GenBank/DDBJ databases">
        <authorList>
            <person name="Zhirakovskaya E."/>
        </authorList>
    </citation>
    <scope>NUCLEOTIDE SEQUENCE</scope>
</reference>
<dbReference type="Pfam" id="PF00534">
    <property type="entry name" value="Glycos_transf_1"/>
    <property type="match status" value="1"/>
</dbReference>
<dbReference type="GO" id="GO:0016757">
    <property type="term" value="F:glycosyltransferase activity"/>
    <property type="evidence" value="ECO:0007669"/>
    <property type="project" value="InterPro"/>
</dbReference>
<name>A0A3B0S8T8_9ZZZZ</name>
<sequence length="474" mass="52364">MKICMFVKNSFEYDARVTKEALSLIDAGHDVLVVAIHVPKVTAEHETRSDGIEVRRVSRVSFGVGALNRVASRYAGSIEERNARLTGDDIDEDRIRAMAQVLPESTATPGANQANPPSAKPAVTGETKTTTKLWGRVSTPILRFVARAARFTVRSLKFLLGRQGRALKTYAINKRMIKIGLEADADVFHSHDLNTLYVGATCKKRTPGARLVYDSHELHTERNRMGYWWRRWAEWNEKKWLPSADAMIVASPSWIREIEKKTGWVPPNSVSIVNTPPLRDHTPQDLRGELDIPAGQAILLYQGSIQENRGIEPAIDAVAMLDGCVLVVVGYGYHRTTLETSVKARGLEEKVKFFGPIPNDELLDWTAAADIGLCNIINSSLSYYTSLPNKLFEYIMAGIAVIGSDSPEIGRVVAAEAVGVACDPANPNALADATRTILKDLERYKAASRDARARHHWGIEAKKLIDLYNGLPAS</sequence>
<evidence type="ECO:0000259" key="3">
    <source>
        <dbReference type="Pfam" id="PF13439"/>
    </source>
</evidence>
<proteinExistence type="predicted"/>
<dbReference type="EMBL" id="UOEK01000185">
    <property type="protein sequence ID" value="VAW00363.1"/>
    <property type="molecule type" value="Genomic_DNA"/>
</dbReference>
<gene>
    <name evidence="4" type="ORF">MNBD_ACTINO02-3153</name>
</gene>
<dbReference type="SUPFAM" id="SSF53756">
    <property type="entry name" value="UDP-Glycosyltransferase/glycogen phosphorylase"/>
    <property type="match status" value="1"/>
</dbReference>
<feature type="compositionally biased region" description="Polar residues" evidence="1">
    <location>
        <begin position="105"/>
        <end position="116"/>
    </location>
</feature>
<dbReference type="CDD" id="cd03801">
    <property type="entry name" value="GT4_PimA-like"/>
    <property type="match status" value="1"/>
</dbReference>
<organism evidence="4">
    <name type="scientific">hydrothermal vent metagenome</name>
    <dbReference type="NCBI Taxonomy" id="652676"/>
    <lineage>
        <taxon>unclassified sequences</taxon>
        <taxon>metagenomes</taxon>
        <taxon>ecological metagenomes</taxon>
    </lineage>
</organism>
<dbReference type="PANTHER" id="PTHR12526">
    <property type="entry name" value="GLYCOSYLTRANSFERASE"/>
    <property type="match status" value="1"/>
</dbReference>
<evidence type="ECO:0000313" key="4">
    <source>
        <dbReference type="EMBL" id="VAW00363.1"/>
    </source>
</evidence>
<dbReference type="InterPro" id="IPR028098">
    <property type="entry name" value="Glyco_trans_4-like_N"/>
</dbReference>
<dbReference type="AlphaFoldDB" id="A0A3B0S8T8"/>
<dbReference type="InterPro" id="IPR001296">
    <property type="entry name" value="Glyco_trans_1"/>
</dbReference>
<dbReference type="Gene3D" id="3.40.50.2000">
    <property type="entry name" value="Glycogen Phosphorylase B"/>
    <property type="match status" value="2"/>
</dbReference>
<feature type="domain" description="Glycosyltransferase subfamily 4-like N-terminal" evidence="3">
    <location>
        <begin position="163"/>
        <end position="273"/>
    </location>
</feature>
<evidence type="ECO:0000256" key="1">
    <source>
        <dbReference type="SAM" id="MobiDB-lite"/>
    </source>
</evidence>
<feature type="region of interest" description="Disordered" evidence="1">
    <location>
        <begin position="105"/>
        <end position="127"/>
    </location>
</feature>
<protein>
    <recommendedName>
        <fullName evidence="5">Glycosyltransferase subfamily 4-like N-terminal domain-containing protein</fullName>
    </recommendedName>
</protein>
<accession>A0A3B0S8T8</accession>
<evidence type="ECO:0000259" key="2">
    <source>
        <dbReference type="Pfam" id="PF00534"/>
    </source>
</evidence>
<dbReference type="Pfam" id="PF13439">
    <property type="entry name" value="Glyco_transf_4"/>
    <property type="match status" value="1"/>
</dbReference>